<reference evidence="3 4" key="1">
    <citation type="journal article" date="2019" name="Int. J. Syst. Evol. Microbiol.">
        <title>The Global Catalogue of Microorganisms (GCM) 10K type strain sequencing project: providing services to taxonomists for standard genome sequencing and annotation.</title>
        <authorList>
            <consortium name="The Broad Institute Genomics Platform"/>
            <consortium name="The Broad Institute Genome Sequencing Center for Infectious Disease"/>
            <person name="Wu L."/>
            <person name="Ma J."/>
        </authorList>
    </citation>
    <scope>NUCLEOTIDE SEQUENCE [LARGE SCALE GENOMIC DNA]</scope>
    <source>
        <strain evidence="3 4">JCM 13581</strain>
    </source>
</reference>
<gene>
    <name evidence="3" type="ORF">GCM10009716_01300</name>
</gene>
<feature type="compositionally biased region" description="Low complexity" evidence="1">
    <location>
        <begin position="9"/>
        <end position="22"/>
    </location>
</feature>
<sequence>MAHVSPGTRAASGPVPAPAAGAAGRRHPLVAAAIVLPLGLALAVVFGGVDAIAAHVSTVAGLLRR</sequence>
<feature type="region of interest" description="Disordered" evidence="1">
    <location>
        <begin position="1"/>
        <end position="22"/>
    </location>
</feature>
<keyword evidence="4" id="KW-1185">Reference proteome</keyword>
<organism evidence="3 4">
    <name type="scientific">Streptomyces sodiiphilus</name>
    <dbReference type="NCBI Taxonomy" id="226217"/>
    <lineage>
        <taxon>Bacteria</taxon>
        <taxon>Bacillati</taxon>
        <taxon>Actinomycetota</taxon>
        <taxon>Actinomycetes</taxon>
        <taxon>Kitasatosporales</taxon>
        <taxon>Streptomycetaceae</taxon>
        <taxon>Streptomyces</taxon>
    </lineage>
</organism>
<evidence type="ECO:0000313" key="4">
    <source>
        <dbReference type="Proteomes" id="UP001501303"/>
    </source>
</evidence>
<keyword evidence="2" id="KW-0472">Membrane</keyword>
<comment type="caution">
    <text evidence="3">The sequence shown here is derived from an EMBL/GenBank/DDBJ whole genome shotgun (WGS) entry which is preliminary data.</text>
</comment>
<dbReference type="Proteomes" id="UP001501303">
    <property type="component" value="Unassembled WGS sequence"/>
</dbReference>
<accession>A0ABN2NQD8</accession>
<evidence type="ECO:0000256" key="1">
    <source>
        <dbReference type="SAM" id="MobiDB-lite"/>
    </source>
</evidence>
<evidence type="ECO:0000256" key="2">
    <source>
        <dbReference type="SAM" id="Phobius"/>
    </source>
</evidence>
<keyword evidence="2" id="KW-1133">Transmembrane helix</keyword>
<keyword evidence="2" id="KW-0812">Transmembrane</keyword>
<name>A0ABN2NQD8_9ACTN</name>
<feature type="transmembrane region" description="Helical" evidence="2">
    <location>
        <begin position="34"/>
        <end position="63"/>
    </location>
</feature>
<evidence type="ECO:0000313" key="3">
    <source>
        <dbReference type="EMBL" id="GAA1895166.1"/>
    </source>
</evidence>
<dbReference type="EMBL" id="BAAAMJ010000001">
    <property type="protein sequence ID" value="GAA1895166.1"/>
    <property type="molecule type" value="Genomic_DNA"/>
</dbReference>
<protein>
    <submittedName>
        <fullName evidence="3">Uncharacterized protein</fullName>
    </submittedName>
</protein>
<proteinExistence type="predicted"/>